<accession>A0A8S5N0E4</accession>
<sequence>MNDILNETVSYLDGRDDVDAIGHVLDSRSKAVQELWLEEAKYDDENRREYYELFGPDKFEDALEADIVEIFESELNN</sequence>
<name>A0A8S5N0E4_9CAUD</name>
<organism evidence="1">
    <name type="scientific">Siphoviridae sp. ctiuX7</name>
    <dbReference type="NCBI Taxonomy" id="2826436"/>
    <lineage>
        <taxon>Viruses</taxon>
        <taxon>Duplodnaviria</taxon>
        <taxon>Heunggongvirae</taxon>
        <taxon>Uroviricota</taxon>
        <taxon>Caudoviricetes</taxon>
    </lineage>
</organism>
<proteinExistence type="predicted"/>
<reference evidence="1" key="1">
    <citation type="journal article" date="2021" name="Proc. Natl. Acad. Sci. U.S.A.">
        <title>A Catalog of Tens of Thousands of Viruses from Human Metagenomes Reveals Hidden Associations with Chronic Diseases.</title>
        <authorList>
            <person name="Tisza M.J."/>
            <person name="Buck C.B."/>
        </authorList>
    </citation>
    <scope>NUCLEOTIDE SEQUENCE</scope>
    <source>
        <strain evidence="1">CtiuX7</strain>
    </source>
</reference>
<protein>
    <submittedName>
        <fullName evidence="1">Uncharacterized protein</fullName>
    </submittedName>
</protein>
<dbReference type="EMBL" id="BK015036">
    <property type="protein sequence ID" value="DAD88141.1"/>
    <property type="molecule type" value="Genomic_DNA"/>
</dbReference>
<evidence type="ECO:0000313" key="1">
    <source>
        <dbReference type="EMBL" id="DAD88141.1"/>
    </source>
</evidence>